<accession>S3L173</accession>
<dbReference type="PATRIC" id="fig|1125699.3.peg.856"/>
<feature type="domain" description="ABC transporter" evidence="10">
    <location>
        <begin position="284"/>
        <end position="531"/>
    </location>
</feature>
<keyword evidence="9" id="KW-0472">Membrane</keyword>
<name>S3L173_TREMA</name>
<feature type="domain" description="ABC transporter" evidence="10">
    <location>
        <begin position="31"/>
        <end position="267"/>
    </location>
</feature>
<dbReference type="GO" id="GO:0005886">
    <property type="term" value="C:plasma membrane"/>
    <property type="evidence" value="ECO:0007669"/>
    <property type="project" value="UniProtKB-SubCell"/>
</dbReference>
<dbReference type="eggNOG" id="COG1129">
    <property type="taxonomic scope" value="Bacteria"/>
</dbReference>
<evidence type="ECO:0000256" key="3">
    <source>
        <dbReference type="ARBA" id="ARBA00022475"/>
    </source>
</evidence>
<organism evidence="11 12">
    <name type="scientific">Treponema maltophilum ATCC 51939</name>
    <dbReference type="NCBI Taxonomy" id="1125699"/>
    <lineage>
        <taxon>Bacteria</taxon>
        <taxon>Pseudomonadati</taxon>
        <taxon>Spirochaetota</taxon>
        <taxon>Spirochaetia</taxon>
        <taxon>Spirochaetales</taxon>
        <taxon>Treponemataceae</taxon>
        <taxon>Treponema</taxon>
    </lineage>
</organism>
<gene>
    <name evidence="11" type="ORF">HMPREF9194_00841</name>
</gene>
<evidence type="ECO:0000259" key="10">
    <source>
        <dbReference type="PROSITE" id="PS50893"/>
    </source>
</evidence>
<dbReference type="Gene3D" id="3.40.50.300">
    <property type="entry name" value="P-loop containing nucleotide triphosphate hydrolases"/>
    <property type="match status" value="2"/>
</dbReference>
<keyword evidence="4" id="KW-0762">Sugar transport</keyword>
<keyword evidence="12" id="KW-1185">Reference proteome</keyword>
<dbReference type="Pfam" id="PF00005">
    <property type="entry name" value="ABC_tran"/>
    <property type="match status" value="2"/>
</dbReference>
<keyword evidence="6" id="KW-0547">Nucleotide-binding</keyword>
<dbReference type="GO" id="GO:0005524">
    <property type="term" value="F:ATP binding"/>
    <property type="evidence" value="ECO:0007669"/>
    <property type="project" value="UniProtKB-KW"/>
</dbReference>
<keyword evidence="2" id="KW-0813">Transport</keyword>
<dbReference type="AlphaFoldDB" id="S3L173"/>
<evidence type="ECO:0000313" key="12">
    <source>
        <dbReference type="Proteomes" id="UP000014541"/>
    </source>
</evidence>
<comment type="caution">
    <text evidence="11">The sequence shown here is derived from an EMBL/GenBank/DDBJ whole genome shotgun (WGS) entry which is preliminary data.</text>
</comment>
<dbReference type="EMBL" id="ATFF01000006">
    <property type="protein sequence ID" value="EPF30524.1"/>
    <property type="molecule type" value="Genomic_DNA"/>
</dbReference>
<keyword evidence="7" id="KW-0067">ATP-binding</keyword>
<sequence length="534" mass="58968">MYIKLKALYVFFKYTDTKINDIIQYIMSELLRMTGISKSFGQVKALDNAQLSLKSGEVLALMGENGAGKSTLMNILSGAITNYTGDIFIDGKKTVIASPTAAQKLGIAKIHQELQLVRETSVAENIFMGREKCNRFGFVRKAEMEQEAQKYLDMLELPIKANRKIKSLRIGEQQMVEIAKALSLNARILIMDEPTSAISKTETEHLFAVIKKLVKENVGIIYITHRMEEVFAVADELTIMRDGMYIATLPAAETSRQKIISLMVGREVSEAYPSKNTAIGEKILEVSNLNLRFPHKQGGQSRSLSNIDFTLHKGEILGFAGLLGSGRTELLECLFGLHHANRSGDIIIDGKKTEIRSPGEAIKAGIAFATEDRKGQGLVLLRSIGENMSLAKLKQLSRFSFMNSMREQTEWLEQMDTMRIKASGHKTLCGTLSGGNQQKVVLGRCLMLKPKILLLDEPTRGIDVGAKYEIYVLINKLAAQGIGIILVSSDLPEIMGISDRIITLCEGAVTGEFGRGSATQEQLLYAATLHSKKE</sequence>
<dbReference type="STRING" id="1125699.HMPREF9194_00841"/>
<reference evidence="11 12" key="1">
    <citation type="submission" date="2013-04" db="EMBL/GenBank/DDBJ databases">
        <title>The Genome Sequence of Treponema maltophilum ATCC 51939.</title>
        <authorList>
            <consortium name="The Broad Institute Genomics Platform"/>
            <person name="Earl A."/>
            <person name="Ward D."/>
            <person name="Feldgarden M."/>
            <person name="Gevers D."/>
            <person name="Leonetti C."/>
            <person name="Blanton J.M."/>
            <person name="Dewhirst F.E."/>
            <person name="Izard J."/>
            <person name="Walker B."/>
            <person name="Young S."/>
            <person name="Zeng Q."/>
            <person name="Gargeya S."/>
            <person name="Fitzgerald M."/>
            <person name="Haas B."/>
            <person name="Abouelleil A."/>
            <person name="Allen A.W."/>
            <person name="Alvarado L."/>
            <person name="Arachchi H.M."/>
            <person name="Berlin A.M."/>
            <person name="Chapman S.B."/>
            <person name="Gainer-Dewar J."/>
            <person name="Goldberg J."/>
            <person name="Griggs A."/>
            <person name="Gujja S."/>
            <person name="Hansen M."/>
            <person name="Howarth C."/>
            <person name="Imamovic A."/>
            <person name="Ireland A."/>
            <person name="Larimer J."/>
            <person name="McCowan C."/>
            <person name="Murphy C."/>
            <person name="Pearson M."/>
            <person name="Poon T.W."/>
            <person name="Priest M."/>
            <person name="Roberts A."/>
            <person name="Saif S."/>
            <person name="Shea T."/>
            <person name="Sisk P."/>
            <person name="Sykes S."/>
            <person name="Wortman J."/>
            <person name="Nusbaum C."/>
            <person name="Birren B."/>
        </authorList>
    </citation>
    <scope>NUCLEOTIDE SEQUENCE [LARGE SCALE GENOMIC DNA]</scope>
    <source>
        <strain evidence="11 12">ATCC 51939</strain>
    </source>
</reference>
<dbReference type="InterPro" id="IPR050107">
    <property type="entry name" value="ABC_carbohydrate_import_ATPase"/>
</dbReference>
<keyword evidence="5" id="KW-0677">Repeat</keyword>
<evidence type="ECO:0000256" key="7">
    <source>
        <dbReference type="ARBA" id="ARBA00022840"/>
    </source>
</evidence>
<evidence type="ECO:0000256" key="4">
    <source>
        <dbReference type="ARBA" id="ARBA00022597"/>
    </source>
</evidence>
<evidence type="ECO:0000256" key="9">
    <source>
        <dbReference type="ARBA" id="ARBA00023136"/>
    </source>
</evidence>
<evidence type="ECO:0000256" key="1">
    <source>
        <dbReference type="ARBA" id="ARBA00004202"/>
    </source>
</evidence>
<evidence type="ECO:0000256" key="2">
    <source>
        <dbReference type="ARBA" id="ARBA00022448"/>
    </source>
</evidence>
<dbReference type="PROSITE" id="PS50893">
    <property type="entry name" value="ABC_TRANSPORTER_2"/>
    <property type="match status" value="2"/>
</dbReference>
<dbReference type="SUPFAM" id="SSF52540">
    <property type="entry name" value="P-loop containing nucleoside triphosphate hydrolases"/>
    <property type="match status" value="2"/>
</dbReference>
<evidence type="ECO:0000256" key="6">
    <source>
        <dbReference type="ARBA" id="ARBA00022741"/>
    </source>
</evidence>
<keyword evidence="8" id="KW-1278">Translocase</keyword>
<evidence type="ECO:0000313" key="11">
    <source>
        <dbReference type="EMBL" id="EPF30524.1"/>
    </source>
</evidence>
<dbReference type="CDD" id="cd03216">
    <property type="entry name" value="ABC_Carb_Monos_I"/>
    <property type="match status" value="1"/>
</dbReference>
<dbReference type="FunFam" id="3.40.50.300:FF:000127">
    <property type="entry name" value="Ribose import ATP-binding protein RbsA"/>
    <property type="match status" value="1"/>
</dbReference>
<dbReference type="InterPro" id="IPR027417">
    <property type="entry name" value="P-loop_NTPase"/>
</dbReference>
<dbReference type="SMART" id="SM00382">
    <property type="entry name" value="AAA"/>
    <property type="match status" value="2"/>
</dbReference>
<dbReference type="InterPro" id="IPR017871">
    <property type="entry name" value="ABC_transporter-like_CS"/>
</dbReference>
<protein>
    <recommendedName>
        <fullName evidence="10">ABC transporter domain-containing protein</fullName>
    </recommendedName>
</protein>
<evidence type="ECO:0000256" key="5">
    <source>
        <dbReference type="ARBA" id="ARBA00022737"/>
    </source>
</evidence>
<keyword evidence="3" id="KW-1003">Cell membrane</keyword>
<dbReference type="GO" id="GO:0016887">
    <property type="term" value="F:ATP hydrolysis activity"/>
    <property type="evidence" value="ECO:0007669"/>
    <property type="project" value="InterPro"/>
</dbReference>
<dbReference type="HOGENOM" id="CLU_000604_92_3_12"/>
<dbReference type="PANTHER" id="PTHR43790">
    <property type="entry name" value="CARBOHYDRATE TRANSPORT ATP-BINDING PROTEIN MG119-RELATED"/>
    <property type="match status" value="1"/>
</dbReference>
<evidence type="ECO:0000256" key="8">
    <source>
        <dbReference type="ARBA" id="ARBA00022967"/>
    </source>
</evidence>
<dbReference type="CDD" id="cd03215">
    <property type="entry name" value="ABC_Carb_Monos_II"/>
    <property type="match status" value="1"/>
</dbReference>
<comment type="subcellular location">
    <subcellularLocation>
        <location evidence="1">Cell membrane</location>
        <topology evidence="1">Peripheral membrane protein</topology>
    </subcellularLocation>
</comment>
<dbReference type="InterPro" id="IPR003439">
    <property type="entry name" value="ABC_transporter-like_ATP-bd"/>
</dbReference>
<dbReference type="PROSITE" id="PS00211">
    <property type="entry name" value="ABC_TRANSPORTER_1"/>
    <property type="match status" value="1"/>
</dbReference>
<dbReference type="InterPro" id="IPR003593">
    <property type="entry name" value="AAA+_ATPase"/>
</dbReference>
<dbReference type="Proteomes" id="UP000014541">
    <property type="component" value="Unassembled WGS sequence"/>
</dbReference>
<proteinExistence type="predicted"/>
<dbReference type="PANTHER" id="PTHR43790:SF3">
    <property type="entry name" value="D-ALLOSE IMPORT ATP-BINDING PROTEIN ALSA-RELATED"/>
    <property type="match status" value="1"/>
</dbReference>